<organism evidence="2">
    <name type="scientific">Spodoptera frugiperda</name>
    <name type="common">Fall armyworm</name>
    <dbReference type="NCBI Taxonomy" id="7108"/>
    <lineage>
        <taxon>Eukaryota</taxon>
        <taxon>Metazoa</taxon>
        <taxon>Ecdysozoa</taxon>
        <taxon>Arthropoda</taxon>
        <taxon>Hexapoda</taxon>
        <taxon>Insecta</taxon>
        <taxon>Pterygota</taxon>
        <taxon>Neoptera</taxon>
        <taxon>Endopterygota</taxon>
        <taxon>Lepidoptera</taxon>
        <taxon>Glossata</taxon>
        <taxon>Ditrysia</taxon>
        <taxon>Noctuoidea</taxon>
        <taxon>Noctuidae</taxon>
        <taxon>Amphipyrinae</taxon>
        <taxon>Spodoptera</taxon>
    </lineage>
</organism>
<evidence type="ECO:0000256" key="1">
    <source>
        <dbReference type="SAM" id="Phobius"/>
    </source>
</evidence>
<dbReference type="PANTHER" id="PTHR14549">
    <property type="entry name" value="TRANSMEMBRANE PROTEIN 223"/>
    <property type="match status" value="1"/>
</dbReference>
<dbReference type="InterPro" id="IPR045325">
    <property type="entry name" value="TMEM70/TMEM186/TMEM223"/>
</dbReference>
<dbReference type="AlphaFoldDB" id="A0A2H1VFB4"/>
<feature type="transmembrane region" description="Helical" evidence="1">
    <location>
        <begin position="64"/>
        <end position="82"/>
    </location>
</feature>
<dbReference type="PANTHER" id="PTHR14549:SF2">
    <property type="entry name" value="TRANSMEMBRANE PROTEIN 223"/>
    <property type="match status" value="1"/>
</dbReference>
<evidence type="ECO:0000313" key="2">
    <source>
        <dbReference type="EMBL" id="SOQ39550.1"/>
    </source>
</evidence>
<gene>
    <name evidence="2" type="ORF">SFRICE_005664</name>
</gene>
<dbReference type="EMBL" id="ODYU01002280">
    <property type="protein sequence ID" value="SOQ39550.1"/>
    <property type="molecule type" value="Genomic_DNA"/>
</dbReference>
<protein>
    <submittedName>
        <fullName evidence="2">SFRICE_005664</fullName>
    </submittedName>
</protein>
<proteinExistence type="predicted"/>
<feature type="transmembrane region" description="Helical" evidence="1">
    <location>
        <begin position="121"/>
        <end position="141"/>
    </location>
</feature>
<name>A0A2H1VFB4_SPOFR</name>
<dbReference type="InterPro" id="IPR026100">
    <property type="entry name" value="Tmem223"/>
</dbReference>
<accession>A0A2H1VFB4</accession>
<dbReference type="GO" id="GO:0007399">
    <property type="term" value="P:nervous system development"/>
    <property type="evidence" value="ECO:0007669"/>
    <property type="project" value="TreeGrafter"/>
</dbReference>
<reference evidence="2" key="1">
    <citation type="submission" date="2016-07" db="EMBL/GenBank/DDBJ databases">
        <authorList>
            <person name="Bretaudeau A."/>
        </authorList>
    </citation>
    <scope>NUCLEOTIDE SEQUENCE</scope>
    <source>
        <strain evidence="2">Rice</strain>
        <tissue evidence="2">Whole body</tissue>
    </source>
</reference>
<keyword evidence="1" id="KW-0472">Membrane</keyword>
<keyword evidence="1" id="KW-1133">Transmembrane helix</keyword>
<keyword evidence="1" id="KW-0812">Transmembrane</keyword>
<sequence>MSLLSYASTVLRRAAASRLFTNYKTCINNTKSATYSGVATKTIHDVNTKVIKDVILFKYENPKFFMYMNIFAVVQYMFWSYLGLFSFSTLRDAPVDKSTITEDTPWFRRINLGENKYRNTLGTVSIVVGAGSLFMIWMYTLRSVRYLILNKGGRQLTFVTYTPFGRNRMMTVPIENVCCKESRNIAKVQLPLKIKNRWMHYMLDMRGEFKNPLLFDSTAGLLRKW</sequence>
<dbReference type="GO" id="GO:0005739">
    <property type="term" value="C:mitochondrion"/>
    <property type="evidence" value="ECO:0007669"/>
    <property type="project" value="TreeGrafter"/>
</dbReference>
<dbReference type="Pfam" id="PF06979">
    <property type="entry name" value="TMEM70"/>
    <property type="match status" value="1"/>
</dbReference>